<gene>
    <name evidence="14" type="ORF">E3N88_07528</name>
</gene>
<dbReference type="Proteomes" id="UP000326396">
    <property type="component" value="Linkage Group LG11"/>
</dbReference>
<comment type="caution">
    <text evidence="14">The sequence shown here is derived from an EMBL/GenBank/DDBJ whole genome shotgun (WGS) entry which is preliminary data.</text>
</comment>
<feature type="domain" description="ARID" evidence="13">
    <location>
        <begin position="428"/>
        <end position="523"/>
    </location>
</feature>
<dbReference type="GO" id="GO:0008270">
    <property type="term" value="F:zinc ion binding"/>
    <property type="evidence" value="ECO:0007669"/>
    <property type="project" value="InterPro"/>
</dbReference>
<dbReference type="SUPFAM" id="SSF52058">
    <property type="entry name" value="L domain-like"/>
    <property type="match status" value="1"/>
</dbReference>
<comment type="similarity">
    <text evidence="2">Belongs to the RLP family.</text>
</comment>
<feature type="compositionally biased region" description="Basic and acidic residues" evidence="12">
    <location>
        <begin position="597"/>
        <end position="617"/>
    </location>
</feature>
<dbReference type="Gene3D" id="1.10.150.60">
    <property type="entry name" value="ARID DNA-binding domain"/>
    <property type="match status" value="1"/>
</dbReference>
<keyword evidence="8" id="KW-1133">Transmembrane helix</keyword>
<feature type="region of interest" description="Disordered" evidence="12">
    <location>
        <begin position="675"/>
        <end position="694"/>
    </location>
</feature>
<dbReference type="InterPro" id="IPR025724">
    <property type="entry name" value="GAG-pre-integrase_dom"/>
</dbReference>
<dbReference type="Pfam" id="PF00560">
    <property type="entry name" value="LRR_1"/>
    <property type="match status" value="1"/>
</dbReference>
<name>A0A5N6PSU9_9ASTR</name>
<evidence type="ECO:0000256" key="11">
    <source>
        <dbReference type="ARBA" id="ARBA00023180"/>
    </source>
</evidence>
<keyword evidence="3" id="KW-1003">Cell membrane</keyword>
<evidence type="ECO:0000256" key="6">
    <source>
        <dbReference type="ARBA" id="ARBA00022729"/>
    </source>
</evidence>
<dbReference type="Pfam" id="PF12799">
    <property type="entry name" value="LRR_4"/>
    <property type="match status" value="1"/>
</dbReference>
<dbReference type="InterPro" id="IPR036431">
    <property type="entry name" value="ARID_dom_sf"/>
</dbReference>
<dbReference type="PANTHER" id="PTHR27004">
    <property type="entry name" value="RECEPTOR-LIKE PROTEIN 12 ISOFORM X1"/>
    <property type="match status" value="1"/>
</dbReference>
<evidence type="ECO:0000256" key="9">
    <source>
        <dbReference type="ARBA" id="ARBA00023136"/>
    </source>
</evidence>
<dbReference type="CDD" id="cd16100">
    <property type="entry name" value="ARID"/>
    <property type="match status" value="1"/>
</dbReference>
<evidence type="ECO:0000313" key="15">
    <source>
        <dbReference type="Proteomes" id="UP000326396"/>
    </source>
</evidence>
<dbReference type="GO" id="GO:0003677">
    <property type="term" value="F:DNA binding"/>
    <property type="evidence" value="ECO:0007669"/>
    <property type="project" value="InterPro"/>
</dbReference>
<keyword evidence="5" id="KW-0812">Transmembrane</keyword>
<feature type="compositionally biased region" description="Acidic residues" evidence="12">
    <location>
        <begin position="630"/>
        <end position="640"/>
    </location>
</feature>
<feature type="compositionally biased region" description="Low complexity" evidence="12">
    <location>
        <begin position="681"/>
        <end position="692"/>
    </location>
</feature>
<evidence type="ECO:0000256" key="3">
    <source>
        <dbReference type="ARBA" id="ARBA00022475"/>
    </source>
</evidence>
<evidence type="ECO:0000256" key="8">
    <source>
        <dbReference type="ARBA" id="ARBA00022989"/>
    </source>
</evidence>
<proteinExistence type="inferred from homology"/>
<dbReference type="Pfam" id="PF08263">
    <property type="entry name" value="LRRNT_2"/>
    <property type="match status" value="1"/>
</dbReference>
<dbReference type="SMART" id="SM00501">
    <property type="entry name" value="BRIGHT"/>
    <property type="match status" value="1"/>
</dbReference>
<dbReference type="EMBL" id="SZYD01000003">
    <property type="protein sequence ID" value="KAD6796632.1"/>
    <property type="molecule type" value="Genomic_DNA"/>
</dbReference>
<dbReference type="PROSITE" id="PS51011">
    <property type="entry name" value="ARID"/>
    <property type="match status" value="1"/>
</dbReference>
<dbReference type="FunFam" id="3.80.10.10:FF:000275">
    <property type="entry name" value="Leucine-rich repeat receptor-like protein kinase"/>
    <property type="match status" value="1"/>
</dbReference>
<evidence type="ECO:0000256" key="2">
    <source>
        <dbReference type="ARBA" id="ARBA00009592"/>
    </source>
</evidence>
<evidence type="ECO:0000256" key="10">
    <source>
        <dbReference type="ARBA" id="ARBA00023170"/>
    </source>
</evidence>
<evidence type="ECO:0000256" key="5">
    <source>
        <dbReference type="ARBA" id="ARBA00022692"/>
    </source>
</evidence>
<dbReference type="AlphaFoldDB" id="A0A5N6PSU9"/>
<dbReference type="PROSITE" id="PS51450">
    <property type="entry name" value="LRR"/>
    <property type="match status" value="1"/>
</dbReference>
<accession>A0A5N6PSU9</accession>
<keyword evidence="9" id="KW-0472">Membrane</keyword>
<keyword evidence="15" id="KW-1185">Reference proteome</keyword>
<keyword evidence="7" id="KW-0677">Repeat</keyword>
<dbReference type="InterPro" id="IPR036875">
    <property type="entry name" value="Znf_CCHC_sf"/>
</dbReference>
<dbReference type="Gene3D" id="3.80.10.10">
    <property type="entry name" value="Ribonuclease Inhibitor"/>
    <property type="match status" value="1"/>
</dbReference>
<dbReference type="InterPro" id="IPR013210">
    <property type="entry name" value="LRR_N_plant-typ"/>
</dbReference>
<dbReference type="PANTHER" id="PTHR27004:SF203">
    <property type="entry name" value="LEUCINE-RICH REPEAT-CONTAINING N-TERMINAL PLANT-TYPE DOMAIN-CONTAINING PROTEIN"/>
    <property type="match status" value="1"/>
</dbReference>
<evidence type="ECO:0000313" key="14">
    <source>
        <dbReference type="EMBL" id="KAD6796632.1"/>
    </source>
</evidence>
<dbReference type="SUPFAM" id="SSF57756">
    <property type="entry name" value="Retrovirus zinc finger-like domains"/>
    <property type="match status" value="1"/>
</dbReference>
<dbReference type="Pfam" id="PF01388">
    <property type="entry name" value="ARID"/>
    <property type="match status" value="1"/>
</dbReference>
<reference evidence="14 15" key="1">
    <citation type="submission" date="2019-05" db="EMBL/GenBank/DDBJ databases">
        <title>Mikania micrantha, genome provides insights into the molecular mechanism of rapid growth.</title>
        <authorList>
            <person name="Liu B."/>
        </authorList>
    </citation>
    <scope>NUCLEOTIDE SEQUENCE [LARGE SCALE GENOMIC DNA]</scope>
    <source>
        <strain evidence="14">NLD-2019</strain>
        <tissue evidence="14">Leaf</tissue>
    </source>
</reference>
<dbReference type="InterPro" id="IPR001606">
    <property type="entry name" value="ARID_dom"/>
</dbReference>
<evidence type="ECO:0000256" key="7">
    <source>
        <dbReference type="ARBA" id="ARBA00022737"/>
    </source>
</evidence>
<evidence type="ECO:0000256" key="12">
    <source>
        <dbReference type="SAM" id="MobiDB-lite"/>
    </source>
</evidence>
<organism evidence="14 15">
    <name type="scientific">Mikania micrantha</name>
    <name type="common">bitter vine</name>
    <dbReference type="NCBI Taxonomy" id="192012"/>
    <lineage>
        <taxon>Eukaryota</taxon>
        <taxon>Viridiplantae</taxon>
        <taxon>Streptophyta</taxon>
        <taxon>Embryophyta</taxon>
        <taxon>Tracheophyta</taxon>
        <taxon>Spermatophyta</taxon>
        <taxon>Magnoliopsida</taxon>
        <taxon>eudicotyledons</taxon>
        <taxon>Gunneridae</taxon>
        <taxon>Pentapetalae</taxon>
        <taxon>asterids</taxon>
        <taxon>campanulids</taxon>
        <taxon>Asterales</taxon>
        <taxon>Asteraceae</taxon>
        <taxon>Asteroideae</taxon>
        <taxon>Heliantheae alliance</taxon>
        <taxon>Eupatorieae</taxon>
        <taxon>Mikania</taxon>
    </lineage>
</organism>
<comment type="subcellular location">
    <subcellularLocation>
        <location evidence="1">Cell membrane</location>
        <topology evidence="1">Single-pass type I membrane protein</topology>
    </subcellularLocation>
</comment>
<dbReference type="InterPro" id="IPR032675">
    <property type="entry name" value="LRR_dom_sf"/>
</dbReference>
<evidence type="ECO:0000256" key="1">
    <source>
        <dbReference type="ARBA" id="ARBA00004251"/>
    </source>
</evidence>
<keyword evidence="10" id="KW-0675">Receptor</keyword>
<dbReference type="InterPro" id="IPR001611">
    <property type="entry name" value="Leu-rich_rpt"/>
</dbReference>
<dbReference type="SUPFAM" id="SSF46774">
    <property type="entry name" value="ARID-like"/>
    <property type="match status" value="1"/>
</dbReference>
<keyword evidence="4" id="KW-0433">Leucine-rich repeat</keyword>
<dbReference type="GO" id="GO:0005886">
    <property type="term" value="C:plasma membrane"/>
    <property type="evidence" value="ECO:0007669"/>
    <property type="project" value="UniProtKB-SubCell"/>
</dbReference>
<feature type="region of interest" description="Disordered" evidence="12">
    <location>
        <begin position="578"/>
        <end position="647"/>
    </location>
</feature>
<dbReference type="OrthoDB" id="2151624at2759"/>
<sequence length="806" mass="90626">MLIILACFAASSCAVQTDIYCLRSIKESLEDPEQLLSSWDFSNNTEGFICRFTGVECWNADESRVINIHLSDMGLRGPFPIGIKNCTSLQVLDLSGNRLTGQIPSNIADLPYLTTIDLSKNNLSGSIPPSIANLVFINVLRLNNNKLTGQIPPELSELDRLKEFSVANNRLSGHVPKFNYGVVSKKSYANNLGLCGAPLRPCNHENHVVAILDETSEAWATLASEPETDEGSDQGGVRDKGFGCSACVQRCNRLFKGNQVQGAIKRSDSKPSEGRREIIQGFAKLRLGNGRRPCNRAVTRGSKQGKVQKSREIVNKTLGYVRRRRLNPYRRLKRARCFTCKERGHVFTCCPNKAVDQEMVIESKENKLNSYLDGHYEELFNKMMNFKGIEDVKGKEKIYECVKVNSLSSMVEFLDLLENEELVNNNKETFKVCFDNMLKWFYKKQLRLKEELDLPPNLDGYEIEMMHLYLIVKYMGGYEKVTREERWLDVVDRMGLLVYMEKKAELCYMKYFGILDSYHKTMKDEGIGTSKTIKEGIEAVVTMGHFGSKIKNERKWVKRNVSAFRSWPYMCGPSYVNDGSNNSSKELTDDEFEDCEKESIGDNETDSRMETGYKDGLKTAGTDLKGAGSDPEDADAESDAAETSLKAGKIETNTAGVLAHAGADLEFKKAGKEAPFENGDSEYSSSDDLSSSQTKMKRIDEGLIQLCTVMLAHGTENREAWLWHRRLGHPSNGYSHRLFPKLFPSNGKIDCETCLRAKSHRQPFKPSNTKVASPFSLIHSDVWGPAPVMGDRVFGTSYYSWMIALA</sequence>
<keyword evidence="6" id="KW-0732">Signal</keyword>
<evidence type="ECO:0000256" key="4">
    <source>
        <dbReference type="ARBA" id="ARBA00022614"/>
    </source>
</evidence>
<keyword evidence="11" id="KW-0325">Glycoprotein</keyword>
<protein>
    <recommendedName>
        <fullName evidence="13">ARID domain-containing protein</fullName>
    </recommendedName>
</protein>
<evidence type="ECO:0000259" key="13">
    <source>
        <dbReference type="PROSITE" id="PS51011"/>
    </source>
</evidence>
<dbReference type="InterPro" id="IPR025875">
    <property type="entry name" value="Leu-rich_rpt_4"/>
</dbReference>
<dbReference type="Pfam" id="PF13976">
    <property type="entry name" value="gag_pre-integrs"/>
    <property type="match status" value="1"/>
</dbReference>